<dbReference type="SMART" id="SM00822">
    <property type="entry name" value="PKS_KR"/>
    <property type="match status" value="1"/>
</dbReference>
<name>A0A2T0RA38_9ACTN</name>
<evidence type="ECO:0000259" key="3">
    <source>
        <dbReference type="SMART" id="SM00822"/>
    </source>
</evidence>
<dbReference type="Gene3D" id="3.40.50.720">
    <property type="entry name" value="NAD(P)-binding Rossmann-like Domain"/>
    <property type="match status" value="1"/>
</dbReference>
<dbReference type="PRINTS" id="PR00080">
    <property type="entry name" value="SDRFAMILY"/>
</dbReference>
<protein>
    <submittedName>
        <fullName evidence="4">3-oxoacyl-[acyl-carrier-protein] reductase</fullName>
    </submittedName>
</protein>
<dbReference type="OrthoDB" id="9804774at2"/>
<keyword evidence="5" id="KW-1185">Reference proteome</keyword>
<evidence type="ECO:0000256" key="1">
    <source>
        <dbReference type="ARBA" id="ARBA00006484"/>
    </source>
</evidence>
<evidence type="ECO:0000313" key="5">
    <source>
        <dbReference type="Proteomes" id="UP000238083"/>
    </source>
</evidence>
<evidence type="ECO:0000313" key="4">
    <source>
        <dbReference type="EMBL" id="PRY18032.1"/>
    </source>
</evidence>
<comment type="similarity">
    <text evidence="1">Belongs to the short-chain dehydrogenases/reductases (SDR) family.</text>
</comment>
<dbReference type="InterPro" id="IPR020904">
    <property type="entry name" value="Sc_DH/Rdtase_CS"/>
</dbReference>
<accession>A0A2T0RA38</accession>
<dbReference type="PANTHER" id="PTHR42760:SF133">
    <property type="entry name" value="3-OXOACYL-[ACYL-CARRIER-PROTEIN] REDUCTASE"/>
    <property type="match status" value="1"/>
</dbReference>
<dbReference type="Pfam" id="PF13561">
    <property type="entry name" value="adh_short_C2"/>
    <property type="match status" value="1"/>
</dbReference>
<proteinExistence type="inferred from homology"/>
<feature type="domain" description="Ketoreductase" evidence="3">
    <location>
        <begin position="12"/>
        <end position="185"/>
    </location>
</feature>
<dbReference type="Proteomes" id="UP000238083">
    <property type="component" value="Unassembled WGS sequence"/>
</dbReference>
<comment type="caution">
    <text evidence="4">The sequence shown here is derived from an EMBL/GenBank/DDBJ whole genome shotgun (WGS) entry which is preliminary data.</text>
</comment>
<dbReference type="PANTHER" id="PTHR42760">
    <property type="entry name" value="SHORT-CHAIN DEHYDROGENASES/REDUCTASES FAMILY MEMBER"/>
    <property type="match status" value="1"/>
</dbReference>
<dbReference type="InterPro" id="IPR036291">
    <property type="entry name" value="NAD(P)-bd_dom_sf"/>
</dbReference>
<dbReference type="InterPro" id="IPR002347">
    <property type="entry name" value="SDR_fam"/>
</dbReference>
<sequence length="241" mass="25104">MTSVNPTQRPARSVLVTGGNRGIGLAVARAFADAGDHVAVTYRSGQPPQGFLAVQADVTDPASLDAAFAAVEAQQGAVEVLVANAGTTRDQLLMRMSDEEFDAVVDANLSGAWRVARRAVRGMVRAKRGRIIFMSSVVGLYGSPGQTNYAASKSGMIGLARSIARELGSRGITANVIAPGFIDTDMTRELPEATQADYKARIPAARFGDVDDIARAALFLAEAGYVNGAVLPVDGGLGMGH</sequence>
<dbReference type="GO" id="GO:0016616">
    <property type="term" value="F:oxidoreductase activity, acting on the CH-OH group of donors, NAD or NADP as acceptor"/>
    <property type="evidence" value="ECO:0007669"/>
    <property type="project" value="TreeGrafter"/>
</dbReference>
<dbReference type="GO" id="GO:0006633">
    <property type="term" value="P:fatty acid biosynthetic process"/>
    <property type="evidence" value="ECO:0007669"/>
    <property type="project" value="TreeGrafter"/>
</dbReference>
<dbReference type="PRINTS" id="PR00081">
    <property type="entry name" value="GDHRDH"/>
</dbReference>
<reference evidence="4 5" key="1">
    <citation type="submission" date="2018-03" db="EMBL/GenBank/DDBJ databases">
        <title>Genomic Encyclopedia of Archaeal and Bacterial Type Strains, Phase II (KMG-II): from individual species to whole genera.</title>
        <authorList>
            <person name="Goeker M."/>
        </authorList>
    </citation>
    <scope>NUCLEOTIDE SEQUENCE [LARGE SCALE GENOMIC DNA]</scope>
    <source>
        <strain evidence="4 5">DSM 19711</strain>
    </source>
</reference>
<dbReference type="RefSeq" id="WP_106206231.1">
    <property type="nucleotide sequence ID" value="NZ_PVZF01000001.1"/>
</dbReference>
<dbReference type="AlphaFoldDB" id="A0A2T0RA38"/>
<dbReference type="PROSITE" id="PS00061">
    <property type="entry name" value="ADH_SHORT"/>
    <property type="match status" value="1"/>
</dbReference>
<dbReference type="SUPFAM" id="SSF51735">
    <property type="entry name" value="NAD(P)-binding Rossmann-fold domains"/>
    <property type="match status" value="1"/>
</dbReference>
<dbReference type="EMBL" id="PVZF01000001">
    <property type="protein sequence ID" value="PRY18032.1"/>
    <property type="molecule type" value="Genomic_DNA"/>
</dbReference>
<organism evidence="4 5">
    <name type="scientific">Kineococcus rhizosphaerae</name>
    <dbReference type="NCBI Taxonomy" id="559628"/>
    <lineage>
        <taxon>Bacteria</taxon>
        <taxon>Bacillati</taxon>
        <taxon>Actinomycetota</taxon>
        <taxon>Actinomycetes</taxon>
        <taxon>Kineosporiales</taxon>
        <taxon>Kineosporiaceae</taxon>
        <taxon>Kineococcus</taxon>
    </lineage>
</organism>
<keyword evidence="2" id="KW-0560">Oxidoreductase</keyword>
<dbReference type="InterPro" id="IPR057326">
    <property type="entry name" value="KR_dom"/>
</dbReference>
<dbReference type="GO" id="GO:0048038">
    <property type="term" value="F:quinone binding"/>
    <property type="evidence" value="ECO:0007669"/>
    <property type="project" value="TreeGrafter"/>
</dbReference>
<dbReference type="NCBIfam" id="NF009466">
    <property type="entry name" value="PRK12826.1-2"/>
    <property type="match status" value="1"/>
</dbReference>
<gene>
    <name evidence="4" type="ORF">CLV37_101276</name>
</gene>
<dbReference type="FunFam" id="3.40.50.720:FF:000173">
    <property type="entry name" value="3-oxoacyl-[acyl-carrier protein] reductase"/>
    <property type="match status" value="1"/>
</dbReference>
<evidence type="ECO:0000256" key="2">
    <source>
        <dbReference type="ARBA" id="ARBA00023002"/>
    </source>
</evidence>